<sequence length="501" mass="52803">MGNNERYHILELKDYLRVLRRSWIILTVSTLLGMALAGIAALVTTPTYTAKTQLFVAIQNSGSVTELQQGNTFTQARILSYVETAKTPVVLQPVIDSLALDMSPQALSRKIQTSADTSTVLISISATDESPVQSAALAQAVAESLIVAVQELEGTGPNGTSPVQLSVITPASAPTSPADPNTSLFLLGGTGIGIAAGLVIALLRSTLDTQIRRAEDLARHTDAPFLGGIAYTPDAAKKPLLTQTGQQSPRAESFRQIRTNLQFAKVNSKSSTVLVTSSLPGEGKSTTATNMALAMAQAGQRVVLVDADLRRPMIAEYLGLEGSAGLTTALVGAADLEHLLQPWGDDQLYVLTSGRIPPNPSELLGSDAMTRLLDELGVLFDAVIVDAPPLLPVTDATVLAQKVGGVVLVVGSAKVKTQDLEKSLASLRHVDANILGVVLNLLPTKGPDAYSYSYYSHAAQKSHASRKTLSGRKSFNGSHMNVAKNSRNISPVSQTATSEHG</sequence>
<dbReference type="PANTHER" id="PTHR32309:SF13">
    <property type="entry name" value="FERRIC ENTEROBACTIN TRANSPORT PROTEIN FEPE"/>
    <property type="match status" value="1"/>
</dbReference>
<dbReference type="Pfam" id="PF02706">
    <property type="entry name" value="Wzz"/>
    <property type="match status" value="1"/>
</dbReference>
<evidence type="ECO:0000256" key="6">
    <source>
        <dbReference type="ARBA" id="ARBA00022840"/>
    </source>
</evidence>
<evidence type="ECO:0000256" key="7">
    <source>
        <dbReference type="ARBA" id="ARBA00022989"/>
    </source>
</evidence>
<evidence type="ECO:0000256" key="2">
    <source>
        <dbReference type="ARBA" id="ARBA00006683"/>
    </source>
</evidence>
<keyword evidence="13" id="KW-1185">Reference proteome</keyword>
<reference evidence="12" key="1">
    <citation type="submission" date="2021-10" db="EMBL/GenBank/DDBJ databases">
        <title>Novel species in genus Arthrobacter.</title>
        <authorList>
            <person name="Liu Y."/>
        </authorList>
    </citation>
    <scope>NUCLEOTIDE SEQUENCE</scope>
    <source>
        <strain evidence="12">Zg-Y786</strain>
    </source>
</reference>
<feature type="domain" description="Polysaccharide chain length determinant N-terminal" evidence="11">
    <location>
        <begin position="10"/>
        <end position="97"/>
    </location>
</feature>
<dbReference type="InterPro" id="IPR033756">
    <property type="entry name" value="YlxH/NBP35"/>
</dbReference>
<keyword evidence="3" id="KW-1003">Cell membrane</keyword>
<keyword evidence="8 10" id="KW-0472">Membrane</keyword>
<dbReference type="RefSeq" id="WP_227891389.1">
    <property type="nucleotide sequence ID" value="NZ_JAJFZQ010000006.1"/>
</dbReference>
<feature type="transmembrane region" description="Helical" evidence="10">
    <location>
        <begin position="23"/>
        <end position="43"/>
    </location>
</feature>
<feature type="compositionally biased region" description="Polar residues" evidence="9">
    <location>
        <begin position="471"/>
        <end position="501"/>
    </location>
</feature>
<evidence type="ECO:0000256" key="3">
    <source>
        <dbReference type="ARBA" id="ARBA00022475"/>
    </source>
</evidence>
<evidence type="ECO:0000256" key="9">
    <source>
        <dbReference type="SAM" id="MobiDB-lite"/>
    </source>
</evidence>
<evidence type="ECO:0000256" key="8">
    <source>
        <dbReference type="ARBA" id="ARBA00023136"/>
    </source>
</evidence>
<evidence type="ECO:0000259" key="11">
    <source>
        <dbReference type="Pfam" id="PF02706"/>
    </source>
</evidence>
<keyword evidence="4 10" id="KW-0812">Transmembrane</keyword>
<comment type="caution">
    <text evidence="12">The sequence shown here is derived from an EMBL/GenBank/DDBJ whole genome shotgun (WGS) entry which is preliminary data.</text>
</comment>
<dbReference type="Gene3D" id="3.40.50.300">
    <property type="entry name" value="P-loop containing nucleotide triphosphate hydrolases"/>
    <property type="match status" value="1"/>
</dbReference>
<evidence type="ECO:0000313" key="12">
    <source>
        <dbReference type="EMBL" id="MCC3266575.1"/>
    </source>
</evidence>
<dbReference type="EMBL" id="JAJFZQ010000006">
    <property type="protein sequence ID" value="MCC3266575.1"/>
    <property type="molecule type" value="Genomic_DNA"/>
</dbReference>
<dbReference type="EC" id="2.7.10.2" evidence="12"/>
<dbReference type="CDD" id="cd05387">
    <property type="entry name" value="BY-kinase"/>
    <property type="match status" value="1"/>
</dbReference>
<dbReference type="PANTHER" id="PTHR32309">
    <property type="entry name" value="TYROSINE-PROTEIN KINASE"/>
    <property type="match status" value="1"/>
</dbReference>
<protein>
    <submittedName>
        <fullName evidence="12">Polysaccharide biosynthesis tyrosine autokinase</fullName>
        <ecNumber evidence="12">2.7.10.2</ecNumber>
    </submittedName>
</protein>
<dbReference type="InterPro" id="IPR003856">
    <property type="entry name" value="LPS_length_determ_N"/>
</dbReference>
<keyword evidence="6" id="KW-0067">ATP-binding</keyword>
<keyword evidence="7 10" id="KW-1133">Transmembrane helix</keyword>
<feature type="transmembrane region" description="Helical" evidence="10">
    <location>
        <begin position="184"/>
        <end position="203"/>
    </location>
</feature>
<evidence type="ECO:0000256" key="1">
    <source>
        <dbReference type="ARBA" id="ARBA00004651"/>
    </source>
</evidence>
<feature type="region of interest" description="Disordered" evidence="9">
    <location>
        <begin position="465"/>
        <end position="501"/>
    </location>
</feature>
<dbReference type="InterPro" id="IPR050445">
    <property type="entry name" value="Bact_polysacc_biosynth/exp"/>
</dbReference>
<dbReference type="InterPro" id="IPR005702">
    <property type="entry name" value="Wzc-like_C"/>
</dbReference>
<proteinExistence type="inferred from homology"/>
<gene>
    <name evidence="12" type="ORF">LJ752_11040</name>
</gene>
<evidence type="ECO:0000256" key="4">
    <source>
        <dbReference type="ARBA" id="ARBA00022692"/>
    </source>
</evidence>
<dbReference type="Proteomes" id="UP001139168">
    <property type="component" value="Unassembled WGS sequence"/>
</dbReference>
<keyword evidence="5" id="KW-0547">Nucleotide-binding</keyword>
<organism evidence="12 13">
    <name type="scientific">Arthrobacter gengyunqii</name>
    <dbReference type="NCBI Taxonomy" id="2886940"/>
    <lineage>
        <taxon>Bacteria</taxon>
        <taxon>Bacillati</taxon>
        <taxon>Actinomycetota</taxon>
        <taxon>Actinomycetes</taxon>
        <taxon>Micrococcales</taxon>
        <taxon>Micrococcaceae</taxon>
        <taxon>Arthrobacter</taxon>
    </lineage>
</organism>
<evidence type="ECO:0000313" key="13">
    <source>
        <dbReference type="Proteomes" id="UP001139168"/>
    </source>
</evidence>
<evidence type="ECO:0000256" key="5">
    <source>
        <dbReference type="ARBA" id="ARBA00022741"/>
    </source>
</evidence>
<dbReference type="NCBIfam" id="TIGR01007">
    <property type="entry name" value="eps_fam"/>
    <property type="match status" value="1"/>
</dbReference>
<dbReference type="SUPFAM" id="SSF52540">
    <property type="entry name" value="P-loop containing nucleoside triphosphate hydrolases"/>
    <property type="match status" value="1"/>
</dbReference>
<comment type="subcellular location">
    <subcellularLocation>
        <location evidence="1">Cell membrane</location>
        <topology evidence="1">Multi-pass membrane protein</topology>
    </subcellularLocation>
</comment>
<keyword evidence="12" id="KW-0808">Transferase</keyword>
<dbReference type="GO" id="GO:0004715">
    <property type="term" value="F:non-membrane spanning protein tyrosine kinase activity"/>
    <property type="evidence" value="ECO:0007669"/>
    <property type="project" value="UniProtKB-EC"/>
</dbReference>
<dbReference type="Pfam" id="PF10609">
    <property type="entry name" value="ParA"/>
    <property type="match status" value="1"/>
</dbReference>
<accession>A0ABS8GIX9</accession>
<evidence type="ECO:0000256" key="10">
    <source>
        <dbReference type="SAM" id="Phobius"/>
    </source>
</evidence>
<dbReference type="InterPro" id="IPR027417">
    <property type="entry name" value="P-loop_NTPase"/>
</dbReference>
<name>A0ABS8GIX9_9MICC</name>
<comment type="similarity">
    <text evidence="2">Belongs to the CpsC/CapA family.</text>
</comment>